<dbReference type="Pfam" id="PF08282">
    <property type="entry name" value="Hydrolase_3"/>
    <property type="match status" value="1"/>
</dbReference>
<evidence type="ECO:0000256" key="5">
    <source>
        <dbReference type="ARBA" id="ARBA00010726"/>
    </source>
</evidence>
<dbReference type="SUPFAM" id="SSF53448">
    <property type="entry name" value="Nucleotide-diphospho-sugar transferases"/>
    <property type="match status" value="1"/>
</dbReference>
<dbReference type="Gene3D" id="3.40.50.1000">
    <property type="entry name" value="HAD superfamily/HAD-like"/>
    <property type="match status" value="1"/>
</dbReference>
<keyword evidence="8" id="KW-0479">Metal-binding</keyword>
<gene>
    <name evidence="11" type="ORF">ACFQ4B_04180</name>
</gene>
<dbReference type="EC" id="2.7.7.43" evidence="7"/>
<dbReference type="InterPro" id="IPR050793">
    <property type="entry name" value="CMP-NeuNAc_synthase"/>
</dbReference>
<evidence type="ECO:0000256" key="10">
    <source>
        <dbReference type="ARBA" id="ARBA00022842"/>
    </source>
</evidence>
<dbReference type="Pfam" id="PF02348">
    <property type="entry name" value="CTP_transf_3"/>
    <property type="match status" value="1"/>
</dbReference>
<reference evidence="12" key="1">
    <citation type="journal article" date="2019" name="Int. J. Syst. Evol. Microbiol.">
        <title>The Global Catalogue of Microorganisms (GCM) 10K type strain sequencing project: providing services to taxonomists for standard genome sequencing and annotation.</title>
        <authorList>
            <consortium name="The Broad Institute Genomics Platform"/>
            <consortium name="The Broad Institute Genome Sequencing Center for Infectious Disease"/>
            <person name="Wu L."/>
            <person name="Ma J."/>
        </authorList>
    </citation>
    <scope>NUCLEOTIDE SEQUENCE [LARGE SCALE GENOMIC DNA]</scope>
    <source>
        <strain evidence="12">CCUG 53270</strain>
    </source>
</reference>
<proteinExistence type="inferred from homology"/>
<dbReference type="PANTHER" id="PTHR21485">
    <property type="entry name" value="HAD SUPERFAMILY MEMBERS CMAS AND KDSC"/>
    <property type="match status" value="1"/>
</dbReference>
<comment type="similarity">
    <text evidence="5">Belongs to the CMP-NeuNAc synthase family.</text>
</comment>
<dbReference type="InterPro" id="IPR036412">
    <property type="entry name" value="HAD-like_sf"/>
</dbReference>
<evidence type="ECO:0000256" key="1">
    <source>
        <dbReference type="ARBA" id="ARBA00001862"/>
    </source>
</evidence>
<organism evidence="11 12">
    <name type="scientific">Paenibacillus vulneris</name>
    <dbReference type="NCBI Taxonomy" id="1133364"/>
    <lineage>
        <taxon>Bacteria</taxon>
        <taxon>Bacillati</taxon>
        <taxon>Bacillota</taxon>
        <taxon>Bacilli</taxon>
        <taxon>Bacillales</taxon>
        <taxon>Paenibacillaceae</taxon>
        <taxon>Paenibacillus</taxon>
    </lineage>
</organism>
<dbReference type="GO" id="GO:0016779">
    <property type="term" value="F:nucleotidyltransferase activity"/>
    <property type="evidence" value="ECO:0007669"/>
    <property type="project" value="UniProtKB-KW"/>
</dbReference>
<dbReference type="SFLD" id="SFLDS00003">
    <property type="entry name" value="Haloacid_Dehalogenase"/>
    <property type="match status" value="1"/>
</dbReference>
<comment type="caution">
    <text evidence="11">The sequence shown here is derived from an EMBL/GenBank/DDBJ whole genome shotgun (WGS) entry which is preliminary data.</text>
</comment>
<dbReference type="RefSeq" id="WP_345585221.1">
    <property type="nucleotide sequence ID" value="NZ_BAABJG010000002.1"/>
</dbReference>
<evidence type="ECO:0000256" key="6">
    <source>
        <dbReference type="ARBA" id="ARBA00011881"/>
    </source>
</evidence>
<dbReference type="EMBL" id="JBHTLU010000009">
    <property type="protein sequence ID" value="MFD1219305.1"/>
    <property type="molecule type" value="Genomic_DNA"/>
</dbReference>
<dbReference type="NCBIfam" id="TIGR01670">
    <property type="entry name" value="KdsC-phosphatas"/>
    <property type="match status" value="1"/>
</dbReference>
<name>A0ABW3UFE2_9BACL</name>
<keyword evidence="12" id="KW-1185">Reference proteome</keyword>
<keyword evidence="10" id="KW-0460">Magnesium</keyword>
<dbReference type="InterPro" id="IPR029044">
    <property type="entry name" value="Nucleotide-diphossugar_trans"/>
</dbReference>
<comment type="catalytic activity">
    <reaction evidence="1">
        <text>an N-acylneuraminate + CTP = a CMP-N-acyl-beta-neuraminate + diphosphate</text>
        <dbReference type="Rhea" id="RHEA:11344"/>
        <dbReference type="ChEBI" id="CHEBI:33019"/>
        <dbReference type="ChEBI" id="CHEBI:37563"/>
        <dbReference type="ChEBI" id="CHEBI:60073"/>
        <dbReference type="ChEBI" id="CHEBI:68671"/>
        <dbReference type="EC" id="2.7.7.43"/>
    </reaction>
</comment>
<evidence type="ECO:0000256" key="4">
    <source>
        <dbReference type="ARBA" id="ARBA00005893"/>
    </source>
</evidence>
<dbReference type="CDD" id="cd02513">
    <property type="entry name" value="CMP-NeuAc_Synthase"/>
    <property type="match status" value="1"/>
</dbReference>
<dbReference type="PANTHER" id="PTHR21485:SF3">
    <property type="entry name" value="N-ACYLNEURAMINATE CYTIDYLYLTRANSFERASE"/>
    <property type="match status" value="1"/>
</dbReference>
<dbReference type="InterPro" id="IPR003329">
    <property type="entry name" value="Cytidylyl_trans"/>
</dbReference>
<dbReference type="Gene3D" id="3.90.550.10">
    <property type="entry name" value="Spore Coat Polysaccharide Biosynthesis Protein SpsA, Chain A"/>
    <property type="match status" value="1"/>
</dbReference>
<evidence type="ECO:0000256" key="3">
    <source>
        <dbReference type="ARBA" id="ARBA00005141"/>
    </source>
</evidence>
<protein>
    <recommendedName>
        <fullName evidence="7">N-acylneuraminate cytidylyltransferase</fullName>
        <ecNumber evidence="7">2.7.7.43</ecNumber>
    </recommendedName>
</protein>
<dbReference type="InterPro" id="IPR010023">
    <property type="entry name" value="KdsC_fam"/>
</dbReference>
<evidence type="ECO:0000256" key="7">
    <source>
        <dbReference type="ARBA" id="ARBA00012491"/>
    </source>
</evidence>
<dbReference type="SFLD" id="SFLDG01138">
    <property type="entry name" value="C1.6.2:_Deoxy-d-mannose-octulo"/>
    <property type="match status" value="1"/>
</dbReference>
<comment type="similarity">
    <text evidence="4">Belongs to the KdsC family.</text>
</comment>
<keyword evidence="11" id="KW-0548">Nucleotidyltransferase</keyword>
<dbReference type="SFLD" id="SFLDG01136">
    <property type="entry name" value="C1.6:_Phosphoserine_Phosphatas"/>
    <property type="match status" value="1"/>
</dbReference>
<evidence type="ECO:0000256" key="2">
    <source>
        <dbReference type="ARBA" id="ARBA00001946"/>
    </source>
</evidence>
<dbReference type="Proteomes" id="UP001597180">
    <property type="component" value="Unassembled WGS sequence"/>
</dbReference>
<evidence type="ECO:0000256" key="9">
    <source>
        <dbReference type="ARBA" id="ARBA00022801"/>
    </source>
</evidence>
<keyword evidence="11" id="KW-0808">Transferase</keyword>
<comment type="cofactor">
    <cofactor evidence="2">
        <name>Mg(2+)</name>
        <dbReference type="ChEBI" id="CHEBI:18420"/>
    </cofactor>
</comment>
<evidence type="ECO:0000256" key="8">
    <source>
        <dbReference type="ARBA" id="ARBA00022723"/>
    </source>
</evidence>
<dbReference type="InterPro" id="IPR023214">
    <property type="entry name" value="HAD_sf"/>
</dbReference>
<sequence length="406" mass="46337">MKGFSVRNLRENQTDDNKFVAFIPVRGGSKSIPLKNIKLFNGKPLVYWAIYAAVNCRYIDKVYVSTDSEEIRMAVQQFAFKNVNVIRRSDETASDVATTESAMMEFAYNHLFSNIILIQATSPLVESQDLDEAINQYIHSDCDSLLSVVRQKRFIWSEASPVVGAIPINYNPMERPRRQENKGFLVENGCFYITSRSKLLSTGCRISGKITLYEMKEETYFEIDEEADWLIAEQLKKKLTQSQEKLDFNGVNLFISDVDGVLTDSGMYYSEIGDELKKFNTKDGKGIELLRNAGISVMFLTSENISIVQNRATKLKIDFVFMGIKDKKKFLDDFFSQHKEYSYDKTIYIGDDINDLDCMKHVFYSFTPSDGHNTIKQSASYICERPGGQGCVREAADIILSRRSYG</sequence>
<dbReference type="SUPFAM" id="SSF56784">
    <property type="entry name" value="HAD-like"/>
    <property type="match status" value="1"/>
</dbReference>
<evidence type="ECO:0000313" key="11">
    <source>
        <dbReference type="EMBL" id="MFD1219305.1"/>
    </source>
</evidence>
<comment type="pathway">
    <text evidence="3">Amino-sugar metabolism; N-acetylneuraminate metabolism.</text>
</comment>
<keyword evidence="9" id="KW-0378">Hydrolase</keyword>
<evidence type="ECO:0000313" key="12">
    <source>
        <dbReference type="Proteomes" id="UP001597180"/>
    </source>
</evidence>
<comment type="subunit">
    <text evidence="6">Homotetramer.</text>
</comment>
<accession>A0ABW3UFE2</accession>